<protein>
    <submittedName>
        <fullName evidence="3">Uncharacterized conserved protein YndB, AHSA1/START domain</fullName>
    </submittedName>
</protein>
<dbReference type="Pfam" id="PF08327">
    <property type="entry name" value="AHSA1"/>
    <property type="match status" value="1"/>
</dbReference>
<evidence type="ECO:0000259" key="2">
    <source>
        <dbReference type="Pfam" id="PF08327"/>
    </source>
</evidence>
<gene>
    <name evidence="3" type="ORF">Ga0074812_103233</name>
</gene>
<dbReference type="AlphaFoldDB" id="A0A0S4QH09"/>
<evidence type="ECO:0000256" key="1">
    <source>
        <dbReference type="ARBA" id="ARBA00006817"/>
    </source>
</evidence>
<comment type="similarity">
    <text evidence="1">Belongs to the AHA1 family.</text>
</comment>
<dbReference type="Proteomes" id="UP000198802">
    <property type="component" value="Unassembled WGS sequence"/>
</dbReference>
<dbReference type="InterPro" id="IPR023393">
    <property type="entry name" value="START-like_dom_sf"/>
</dbReference>
<dbReference type="InterPro" id="IPR013538">
    <property type="entry name" value="ASHA1/2-like_C"/>
</dbReference>
<keyword evidence="4" id="KW-1185">Reference proteome</keyword>
<reference evidence="4" key="1">
    <citation type="submission" date="2015-11" db="EMBL/GenBank/DDBJ databases">
        <authorList>
            <person name="Varghese N."/>
        </authorList>
    </citation>
    <scope>NUCLEOTIDE SEQUENCE [LARGE SCALE GENOMIC DNA]</scope>
    <source>
        <strain evidence="4">DSM 45899</strain>
    </source>
</reference>
<sequence length="148" mass="15892">MYRALIDPAAIVRWRFPDGMSARLHEFDAREGGAFRISLTYDRPDVAGKTAGNTDTYHGHFVRLVPDEQVVEVLAFETADPALGAPMTMTTTLSDTDDGGTLVVLVHDGIPDAIPAADNETGTRMALDRLRALVEAGTPGGPATSRIR</sequence>
<accession>A0A0S4QH09</accession>
<proteinExistence type="inferred from homology"/>
<organism evidence="3 4">
    <name type="scientific">Parafrankia irregularis</name>
    <dbReference type="NCBI Taxonomy" id="795642"/>
    <lineage>
        <taxon>Bacteria</taxon>
        <taxon>Bacillati</taxon>
        <taxon>Actinomycetota</taxon>
        <taxon>Actinomycetes</taxon>
        <taxon>Frankiales</taxon>
        <taxon>Frankiaceae</taxon>
        <taxon>Parafrankia</taxon>
    </lineage>
</organism>
<name>A0A0S4QH09_9ACTN</name>
<evidence type="ECO:0000313" key="4">
    <source>
        <dbReference type="Proteomes" id="UP000198802"/>
    </source>
</evidence>
<dbReference type="Gene3D" id="3.30.530.20">
    <property type="match status" value="1"/>
</dbReference>
<evidence type="ECO:0000313" key="3">
    <source>
        <dbReference type="EMBL" id="CUU54743.1"/>
    </source>
</evidence>
<feature type="domain" description="Activator of Hsp90 ATPase homologue 1/2-like C-terminal" evidence="2">
    <location>
        <begin position="2"/>
        <end position="135"/>
    </location>
</feature>
<dbReference type="EMBL" id="FAOZ01000003">
    <property type="protein sequence ID" value="CUU54743.1"/>
    <property type="molecule type" value="Genomic_DNA"/>
</dbReference>
<dbReference type="SUPFAM" id="SSF55961">
    <property type="entry name" value="Bet v1-like"/>
    <property type="match status" value="1"/>
</dbReference>